<sequence>MDANKKPQMTREMMIRLSGSLRRSIDGFKAYGMTGRSLKANRKVNFGTSIY</sequence>
<proteinExistence type="predicted"/>
<evidence type="ECO:0000313" key="2">
    <source>
        <dbReference type="Proteomes" id="UP000677117"/>
    </source>
</evidence>
<reference evidence="1" key="1">
    <citation type="submission" date="2021-06" db="EMBL/GenBank/DDBJ databases">
        <title>An adapted protocol for Saccharibacteria cultivation: two new species join this phylum of Candidate Phyla Radiations.</title>
        <authorList>
            <person name="Ibrahim A."/>
            <person name="Maatouk M."/>
            <person name="Raoult D."/>
            <person name="Bittar F."/>
        </authorList>
    </citation>
    <scope>NUCLEOTIDE SEQUENCE</scope>
    <source>
        <strain evidence="1">IHU2</strain>
    </source>
</reference>
<evidence type="ECO:0000313" key="1">
    <source>
        <dbReference type="EMBL" id="QWQ31280.1"/>
    </source>
</evidence>
<dbReference type="RefSeq" id="WP_232736075.1">
    <property type="nucleotide sequence ID" value="NZ_CP076459.1"/>
</dbReference>
<keyword evidence="2" id="KW-1185">Reference proteome</keyword>
<organism evidence="1 2">
    <name type="scientific">Candidatus Minimicrobia vallesae</name>
    <dbReference type="NCBI Taxonomy" id="2841264"/>
    <lineage>
        <taxon>Bacteria</taxon>
        <taxon>Candidatus Saccharimonadota</taxon>
        <taxon>Candidatus Saccharimonadota incertae sedis</taxon>
        <taxon>Candidatus Minimicrobia</taxon>
    </lineage>
</organism>
<gene>
    <name evidence="1" type="ORF">KOY49_03815</name>
</gene>
<dbReference type="Proteomes" id="UP000677117">
    <property type="component" value="Chromosome"/>
</dbReference>
<name>A0A8F1MA10_9BACT</name>
<dbReference type="EMBL" id="CP076459">
    <property type="protein sequence ID" value="QWQ31280.1"/>
    <property type="molecule type" value="Genomic_DNA"/>
</dbReference>
<accession>A0A8F1MA10</accession>
<protein>
    <submittedName>
        <fullName evidence="1">Uncharacterized protein</fullName>
    </submittedName>
</protein>
<dbReference type="KEGG" id="mvl:KOY49_03815"/>
<dbReference type="AlphaFoldDB" id="A0A8F1MA10"/>